<evidence type="ECO:0000313" key="1">
    <source>
        <dbReference type="EMBL" id="TFK13362.1"/>
    </source>
</evidence>
<gene>
    <name evidence="1" type="ORF">DR999_PMT03318</name>
</gene>
<dbReference type="EMBL" id="QXTE01000016">
    <property type="protein sequence ID" value="TFK13362.1"/>
    <property type="molecule type" value="Genomic_DNA"/>
</dbReference>
<proteinExistence type="predicted"/>
<keyword evidence="2" id="KW-1185">Reference proteome</keyword>
<evidence type="ECO:0000313" key="2">
    <source>
        <dbReference type="Proteomes" id="UP000297703"/>
    </source>
</evidence>
<dbReference type="Proteomes" id="UP000297703">
    <property type="component" value="Unassembled WGS sequence"/>
</dbReference>
<protein>
    <submittedName>
        <fullName evidence="1">Merlin-like</fullName>
    </submittedName>
</protein>
<reference evidence="1 2" key="1">
    <citation type="submission" date="2019-04" db="EMBL/GenBank/DDBJ databases">
        <title>Draft genome of the big-headed turtle Platysternon megacephalum.</title>
        <authorList>
            <person name="Gong S."/>
        </authorList>
    </citation>
    <scope>NUCLEOTIDE SEQUENCE [LARGE SCALE GENOMIC DNA]</scope>
    <source>
        <strain evidence="1">DO16091913</strain>
        <tissue evidence="1">Muscle</tissue>
    </source>
</reference>
<dbReference type="AlphaFoldDB" id="A0A4D9F1R3"/>
<accession>A0A4D9F1R3</accession>
<comment type="caution">
    <text evidence="1">The sequence shown here is derived from an EMBL/GenBank/DDBJ whole genome shotgun (WGS) entry which is preliminary data.</text>
</comment>
<reference evidence="1 2" key="2">
    <citation type="submission" date="2019-04" db="EMBL/GenBank/DDBJ databases">
        <title>The genome sequence of big-headed turtle.</title>
        <authorList>
            <person name="Gong S."/>
        </authorList>
    </citation>
    <scope>NUCLEOTIDE SEQUENCE [LARGE SCALE GENOMIC DNA]</scope>
    <source>
        <strain evidence="1">DO16091913</strain>
        <tissue evidence="1">Muscle</tissue>
    </source>
</reference>
<sequence>MLWEWGTLPISPRPCQKKKKKKICPEQPVDGRLWCSELMAGMRQGGVFSFVYISCKRQTREEINGTHRPPPAHWDETDIDDTLCSHPWALEAYGSDPTPAGVTGGLAMGAGPVFLFSV</sequence>
<name>A0A4D9F1R3_9SAUR</name>
<organism evidence="1 2">
    <name type="scientific">Platysternon megacephalum</name>
    <name type="common">big-headed turtle</name>
    <dbReference type="NCBI Taxonomy" id="55544"/>
    <lineage>
        <taxon>Eukaryota</taxon>
        <taxon>Metazoa</taxon>
        <taxon>Chordata</taxon>
        <taxon>Craniata</taxon>
        <taxon>Vertebrata</taxon>
        <taxon>Euteleostomi</taxon>
        <taxon>Archelosauria</taxon>
        <taxon>Testudinata</taxon>
        <taxon>Testudines</taxon>
        <taxon>Cryptodira</taxon>
        <taxon>Durocryptodira</taxon>
        <taxon>Testudinoidea</taxon>
        <taxon>Platysternidae</taxon>
        <taxon>Platysternon</taxon>
    </lineage>
</organism>